<dbReference type="InterPro" id="IPR047272">
    <property type="entry name" value="S49_SppA_C"/>
</dbReference>
<dbReference type="PANTHER" id="PTHR42987:SF8">
    <property type="entry name" value="PROTEINASE"/>
    <property type="match status" value="1"/>
</dbReference>
<dbReference type="Pfam" id="PF01343">
    <property type="entry name" value="Peptidase_S49"/>
    <property type="match status" value="1"/>
</dbReference>
<feature type="domain" description="Peptidase S49" evidence="5">
    <location>
        <begin position="87"/>
        <end position="224"/>
    </location>
</feature>
<name>A0A3S9B7G9_9HYPH</name>
<evidence type="ECO:0000313" key="6">
    <source>
        <dbReference type="EMBL" id="AZN72834.1"/>
    </source>
</evidence>
<evidence type="ECO:0000256" key="4">
    <source>
        <dbReference type="ARBA" id="ARBA00022825"/>
    </source>
</evidence>
<dbReference type="KEGG" id="abaw:D5400_17490"/>
<organism evidence="6 7">
    <name type="scientific">Georhizobium profundi</name>
    <dbReference type="NCBI Taxonomy" id="2341112"/>
    <lineage>
        <taxon>Bacteria</taxon>
        <taxon>Pseudomonadati</taxon>
        <taxon>Pseudomonadota</taxon>
        <taxon>Alphaproteobacteria</taxon>
        <taxon>Hyphomicrobiales</taxon>
        <taxon>Rhizobiaceae</taxon>
        <taxon>Georhizobium</taxon>
    </lineage>
</organism>
<keyword evidence="7" id="KW-1185">Reference proteome</keyword>
<dbReference type="GO" id="GO:0008236">
    <property type="term" value="F:serine-type peptidase activity"/>
    <property type="evidence" value="ECO:0007669"/>
    <property type="project" value="UniProtKB-KW"/>
</dbReference>
<gene>
    <name evidence="6" type="ORF">D5400_17490</name>
</gene>
<dbReference type="Proteomes" id="UP000268192">
    <property type="component" value="Chromosome"/>
</dbReference>
<dbReference type="EMBL" id="CP032509">
    <property type="protein sequence ID" value="AZN72834.1"/>
    <property type="molecule type" value="Genomic_DNA"/>
</dbReference>
<dbReference type="InterPro" id="IPR029045">
    <property type="entry name" value="ClpP/crotonase-like_dom_sf"/>
</dbReference>
<dbReference type="CDD" id="cd07023">
    <property type="entry name" value="S49_Sppa_N_C"/>
    <property type="match status" value="1"/>
</dbReference>
<evidence type="ECO:0000313" key="7">
    <source>
        <dbReference type="Proteomes" id="UP000268192"/>
    </source>
</evidence>
<dbReference type="Gene3D" id="6.20.330.10">
    <property type="match status" value="1"/>
</dbReference>
<keyword evidence="3" id="KW-0378">Hydrolase</keyword>
<dbReference type="GO" id="GO:0006508">
    <property type="term" value="P:proteolysis"/>
    <property type="evidence" value="ECO:0007669"/>
    <property type="project" value="UniProtKB-KW"/>
</dbReference>
<keyword evidence="4" id="KW-0720">Serine protease</keyword>
<dbReference type="SUPFAM" id="SSF52096">
    <property type="entry name" value="ClpP/crotonase"/>
    <property type="match status" value="1"/>
</dbReference>
<evidence type="ECO:0000256" key="2">
    <source>
        <dbReference type="ARBA" id="ARBA00022670"/>
    </source>
</evidence>
<dbReference type="PANTHER" id="PTHR42987">
    <property type="entry name" value="PEPTIDASE S49"/>
    <property type="match status" value="1"/>
</dbReference>
<proteinExistence type="inferred from homology"/>
<sequence>MAFYDALLPRRMKKDLTIIPVVRLQGTIMTGGSQFRPALNLASVAGSLDKAFSMKRSPAVAIIVNSPGGSPVQSRLIFKRIRDLAEEKQKRVHIFVEDVAASGGYMIALAGDEIIADPSSIVGSIGVVSASFGFPELLKKIGVERRVYTAGQSKVSLDPFQPEKETDVEHLKSLQRDVHATFIDLVKARRQGKLAADDDTLFNGLFWSGVKGRELGLVDELGDMHGFLKARYGEKMRTRLIAPRRGLFGGRIPASIGSDDFAQTIAASATQGVADALENKAIWGRYGL</sequence>
<dbReference type="AlphaFoldDB" id="A0A3S9B7G9"/>
<evidence type="ECO:0000256" key="1">
    <source>
        <dbReference type="ARBA" id="ARBA00008683"/>
    </source>
</evidence>
<evidence type="ECO:0000256" key="3">
    <source>
        <dbReference type="ARBA" id="ARBA00022801"/>
    </source>
</evidence>
<dbReference type="OrthoDB" id="9764363at2"/>
<evidence type="ECO:0000259" key="5">
    <source>
        <dbReference type="Pfam" id="PF01343"/>
    </source>
</evidence>
<comment type="similarity">
    <text evidence="1">Belongs to the peptidase S49 family.</text>
</comment>
<dbReference type="RefSeq" id="WP_126011165.1">
    <property type="nucleotide sequence ID" value="NZ_CP032509.1"/>
</dbReference>
<protein>
    <submittedName>
        <fullName evidence="6">S49 family peptidase</fullName>
    </submittedName>
</protein>
<reference evidence="6 7" key="1">
    <citation type="submission" date="2018-09" db="EMBL/GenBank/DDBJ databases">
        <title>Marinorhizobium profundi gen. nov., sp. nov., isolated from a deep-sea sediment sample from the New Britain Trench and proposal of Marinorhizobiaceae fam. nov. in the order Rhizobiales of the class Alphaproteobacteria.</title>
        <authorList>
            <person name="Cao J."/>
        </authorList>
    </citation>
    <scope>NUCLEOTIDE SEQUENCE [LARGE SCALE GENOMIC DNA]</scope>
    <source>
        <strain evidence="6 7">WS11</strain>
    </source>
</reference>
<dbReference type="Gene3D" id="3.90.226.10">
    <property type="entry name" value="2-enoyl-CoA Hydratase, Chain A, domain 1"/>
    <property type="match status" value="1"/>
</dbReference>
<keyword evidence="2" id="KW-0645">Protease</keyword>
<dbReference type="InterPro" id="IPR002142">
    <property type="entry name" value="Peptidase_S49"/>
</dbReference>
<accession>A0A3S9B7G9</accession>